<name>A0ABR8KCS3_9NOSO</name>
<comment type="caution">
    <text evidence="1">The sequence shown here is derived from an EMBL/GenBank/DDBJ whole genome shotgun (WGS) entry which is preliminary data.</text>
</comment>
<accession>A0ABR8KCS3</accession>
<organism evidence="1 2">
    <name type="scientific">Nostoc paludosum FACHB-159</name>
    <dbReference type="NCBI Taxonomy" id="2692908"/>
    <lineage>
        <taxon>Bacteria</taxon>
        <taxon>Bacillati</taxon>
        <taxon>Cyanobacteriota</taxon>
        <taxon>Cyanophyceae</taxon>
        <taxon>Nostocales</taxon>
        <taxon>Nostocaceae</taxon>
        <taxon>Nostoc</taxon>
    </lineage>
</organism>
<dbReference type="Proteomes" id="UP000637383">
    <property type="component" value="Unassembled WGS sequence"/>
</dbReference>
<keyword evidence="2" id="KW-1185">Reference proteome</keyword>
<gene>
    <name evidence="1" type="ORF">H6H03_22605</name>
</gene>
<evidence type="ECO:0000313" key="1">
    <source>
        <dbReference type="EMBL" id="MBD2736646.1"/>
    </source>
</evidence>
<evidence type="ECO:0000313" key="2">
    <source>
        <dbReference type="Proteomes" id="UP000637383"/>
    </source>
</evidence>
<proteinExistence type="predicted"/>
<protein>
    <submittedName>
        <fullName evidence="1">Uncharacterized protein</fullName>
    </submittedName>
</protein>
<reference evidence="1 2" key="1">
    <citation type="journal article" date="2020" name="ISME J.">
        <title>Comparative genomics reveals insights into cyanobacterial evolution and habitat adaptation.</title>
        <authorList>
            <person name="Chen M.Y."/>
            <person name="Teng W.K."/>
            <person name="Zhao L."/>
            <person name="Hu C.X."/>
            <person name="Zhou Y.K."/>
            <person name="Han B.P."/>
            <person name="Song L.R."/>
            <person name="Shu W.S."/>
        </authorList>
    </citation>
    <scope>NUCLEOTIDE SEQUENCE [LARGE SCALE GENOMIC DNA]</scope>
    <source>
        <strain evidence="1 2">FACHB-159</strain>
    </source>
</reference>
<sequence length="76" mass="8054">MPKSIGLGKRDWALGTCTELVLSVVVGAASRREVWGIGAIALGGTITIEFEELQIATDEPSLLHRSFNCGSARSLP</sequence>
<dbReference type="EMBL" id="JACJTU010000023">
    <property type="protein sequence ID" value="MBD2736646.1"/>
    <property type="molecule type" value="Genomic_DNA"/>
</dbReference>